<comment type="caution">
    <text evidence="2">The sequence shown here is derived from an EMBL/GenBank/DDBJ whole genome shotgun (WGS) entry which is preliminary data.</text>
</comment>
<gene>
    <name evidence="2" type="ORF">EFW17_16405</name>
</gene>
<keyword evidence="1" id="KW-1133">Transmembrane helix</keyword>
<dbReference type="AlphaFoldDB" id="A0A3N0E655"/>
<feature type="transmembrane region" description="Helical" evidence="1">
    <location>
        <begin position="113"/>
        <end position="134"/>
    </location>
</feature>
<dbReference type="Proteomes" id="UP000269198">
    <property type="component" value="Unassembled WGS sequence"/>
</dbReference>
<feature type="transmembrane region" description="Helical" evidence="1">
    <location>
        <begin position="47"/>
        <end position="68"/>
    </location>
</feature>
<evidence type="ECO:0000256" key="1">
    <source>
        <dbReference type="SAM" id="Phobius"/>
    </source>
</evidence>
<keyword evidence="1" id="KW-0472">Membrane</keyword>
<accession>A0A3N0E655</accession>
<reference evidence="2 3" key="1">
    <citation type="submission" date="2018-11" db="EMBL/GenBank/DDBJ databases">
        <title>The genome draft of YIM 96095.</title>
        <authorList>
            <person name="Tang S.-K."/>
            <person name="Chunyu W.-X."/>
            <person name="Feng Y.-Z."/>
        </authorList>
    </citation>
    <scope>NUCLEOTIDE SEQUENCE [LARGE SCALE GENOMIC DNA]</scope>
    <source>
        <strain evidence="2 3">YIM 96095</strain>
    </source>
</reference>
<protein>
    <submittedName>
        <fullName evidence="2">Uncharacterized protein</fullName>
    </submittedName>
</protein>
<feature type="transmembrane region" description="Helical" evidence="1">
    <location>
        <begin position="88"/>
        <end position="107"/>
    </location>
</feature>
<evidence type="ECO:0000313" key="3">
    <source>
        <dbReference type="Proteomes" id="UP000269198"/>
    </source>
</evidence>
<name>A0A3N0E655_9ACTN</name>
<feature type="transmembrane region" description="Helical" evidence="1">
    <location>
        <begin position="21"/>
        <end position="41"/>
    </location>
</feature>
<dbReference type="EMBL" id="RJMB01000017">
    <property type="protein sequence ID" value="RNL83317.1"/>
    <property type="molecule type" value="Genomic_DNA"/>
</dbReference>
<keyword evidence="3" id="KW-1185">Reference proteome</keyword>
<keyword evidence="1" id="KW-0812">Transmembrane</keyword>
<organism evidence="2 3">
    <name type="scientific">Halostreptopolyspora alba</name>
    <dbReference type="NCBI Taxonomy" id="2487137"/>
    <lineage>
        <taxon>Bacteria</taxon>
        <taxon>Bacillati</taxon>
        <taxon>Actinomycetota</taxon>
        <taxon>Actinomycetes</taxon>
        <taxon>Streptosporangiales</taxon>
        <taxon>Nocardiopsidaceae</taxon>
        <taxon>Halostreptopolyspora</taxon>
    </lineage>
</organism>
<proteinExistence type="predicted"/>
<sequence>MTLERGNSMMPVHAAMMMWPTSVATGAGVVAGGLTFLSALLSGSIAIASPIGWAIFAFAVGGGAAALLGSKGDRRARRWAGKYPWRWASGPAVLAGLGIGVVQIFGMGFFGGIVAGVATGAVIWVILGLIASIAGNKNS</sequence>
<evidence type="ECO:0000313" key="2">
    <source>
        <dbReference type="EMBL" id="RNL83317.1"/>
    </source>
</evidence>
<dbReference type="RefSeq" id="WP_123202285.1">
    <property type="nucleotide sequence ID" value="NZ_RJMB01000017.1"/>
</dbReference>